<reference evidence="1 2" key="1">
    <citation type="submission" date="2024-07" db="EMBL/GenBank/DDBJ databases">
        <title>Section-level genome sequencing and comparative genomics of Aspergillus sections Usti and Cavernicolus.</title>
        <authorList>
            <consortium name="Lawrence Berkeley National Laboratory"/>
            <person name="Nybo J.L."/>
            <person name="Vesth T.C."/>
            <person name="Theobald S."/>
            <person name="Frisvad J.C."/>
            <person name="Larsen T.O."/>
            <person name="Kjaerboelling I."/>
            <person name="Rothschild-Mancinelli K."/>
            <person name="Lyhne E.K."/>
            <person name="Kogle M.E."/>
            <person name="Barry K."/>
            <person name="Clum A."/>
            <person name="Na H."/>
            <person name="Ledsgaard L."/>
            <person name="Lin J."/>
            <person name="Lipzen A."/>
            <person name="Kuo A."/>
            <person name="Riley R."/>
            <person name="Mondo S."/>
            <person name="LaButti K."/>
            <person name="Haridas S."/>
            <person name="Pangalinan J."/>
            <person name="Salamov A.A."/>
            <person name="Simmons B.A."/>
            <person name="Magnuson J.K."/>
            <person name="Chen J."/>
            <person name="Drula E."/>
            <person name="Henrissat B."/>
            <person name="Wiebenga A."/>
            <person name="Lubbers R.J."/>
            <person name="Gomes A.C."/>
            <person name="Macurrencykelacurrency M.R."/>
            <person name="Stajich J."/>
            <person name="Grigoriev I.V."/>
            <person name="Mortensen U.H."/>
            <person name="De vries R.P."/>
            <person name="Baker S.E."/>
            <person name="Andersen M.R."/>
        </authorList>
    </citation>
    <scope>NUCLEOTIDE SEQUENCE [LARGE SCALE GENOMIC DNA]</scope>
    <source>
        <strain evidence="1 2">CBS 756.74</strain>
    </source>
</reference>
<sequence>MERCITTKRTASIRCFHPEQQIQSDKVYLPPLERKASEGLREKTNCYGNDGSLAVQSTRSGVQKERFFALWEKILEVGGSHPPSQIWISVVETRQLNFFEAASGLLLFRSSIVRSETVVELSIVQVTHSTLFSMLFNLHRHVIAFSTEISLLI</sequence>
<gene>
    <name evidence="1" type="ORF">BJX68DRAFT_127030</name>
</gene>
<dbReference type="RefSeq" id="XP_070897100.1">
    <property type="nucleotide sequence ID" value="XM_071036222.1"/>
</dbReference>
<accession>A0ABR4K1T5</accession>
<proteinExistence type="predicted"/>
<evidence type="ECO:0000313" key="2">
    <source>
        <dbReference type="Proteomes" id="UP001610444"/>
    </source>
</evidence>
<dbReference type="EMBL" id="JBFXLR010000033">
    <property type="protein sequence ID" value="KAL2846285.1"/>
    <property type="molecule type" value="Genomic_DNA"/>
</dbReference>
<name>A0ABR4K1T5_9EURO</name>
<protein>
    <submittedName>
        <fullName evidence="1">Uncharacterized protein</fullName>
    </submittedName>
</protein>
<evidence type="ECO:0000313" key="1">
    <source>
        <dbReference type="EMBL" id="KAL2846285.1"/>
    </source>
</evidence>
<keyword evidence="2" id="KW-1185">Reference proteome</keyword>
<dbReference type="GeneID" id="98151386"/>
<comment type="caution">
    <text evidence="1">The sequence shown here is derived from an EMBL/GenBank/DDBJ whole genome shotgun (WGS) entry which is preliminary data.</text>
</comment>
<organism evidence="1 2">
    <name type="scientific">Aspergillus pseudodeflectus</name>
    <dbReference type="NCBI Taxonomy" id="176178"/>
    <lineage>
        <taxon>Eukaryota</taxon>
        <taxon>Fungi</taxon>
        <taxon>Dikarya</taxon>
        <taxon>Ascomycota</taxon>
        <taxon>Pezizomycotina</taxon>
        <taxon>Eurotiomycetes</taxon>
        <taxon>Eurotiomycetidae</taxon>
        <taxon>Eurotiales</taxon>
        <taxon>Aspergillaceae</taxon>
        <taxon>Aspergillus</taxon>
        <taxon>Aspergillus subgen. Nidulantes</taxon>
    </lineage>
</organism>
<dbReference type="Proteomes" id="UP001610444">
    <property type="component" value="Unassembled WGS sequence"/>
</dbReference>